<evidence type="ECO:0000313" key="2">
    <source>
        <dbReference type="EMBL" id="SDM16461.1"/>
    </source>
</evidence>
<keyword evidence="1" id="KW-0812">Transmembrane</keyword>
<comment type="caution">
    <text evidence="2">The sequence shown here is derived from an EMBL/GenBank/DDBJ whole genome shotgun (WGS) entry which is preliminary data.</text>
</comment>
<protein>
    <submittedName>
        <fullName evidence="2">Uncharacterized protein</fullName>
    </submittedName>
</protein>
<feature type="transmembrane region" description="Helical" evidence="1">
    <location>
        <begin position="69"/>
        <end position="92"/>
    </location>
</feature>
<evidence type="ECO:0000256" key="1">
    <source>
        <dbReference type="SAM" id="Phobius"/>
    </source>
</evidence>
<reference evidence="2 3" key="1">
    <citation type="submission" date="2016-10" db="EMBL/GenBank/DDBJ databases">
        <authorList>
            <person name="Varghese N."/>
            <person name="Submissions S."/>
        </authorList>
    </citation>
    <scope>NUCLEOTIDE SEQUENCE [LARGE SCALE GENOMIC DNA]</scope>
    <source>
        <strain evidence="2 3">CGMCC 1.10941</strain>
    </source>
</reference>
<feature type="transmembrane region" description="Helical" evidence="1">
    <location>
        <begin position="43"/>
        <end position="63"/>
    </location>
</feature>
<dbReference type="EMBL" id="FNHD01000015">
    <property type="protein sequence ID" value="SDM16461.1"/>
    <property type="molecule type" value="Genomic_DNA"/>
</dbReference>
<keyword evidence="3" id="KW-1185">Reference proteome</keyword>
<evidence type="ECO:0000313" key="3">
    <source>
        <dbReference type="Proteomes" id="UP000199242"/>
    </source>
</evidence>
<accession>A0ABY0QZP0</accession>
<keyword evidence="1" id="KW-1133">Transmembrane helix</keyword>
<sequence>MGIGNLIWTYDTLNSGIKIFIAVISVAFVFGIGYLISKGTEWIKYLLLILFIMGLIGLPYIIINLKNEPIVGVINIVQTVLQIWTLVLLFVIPKDKKIEL</sequence>
<keyword evidence="1" id="KW-0472">Membrane</keyword>
<feature type="transmembrane region" description="Helical" evidence="1">
    <location>
        <begin position="16"/>
        <end position="36"/>
    </location>
</feature>
<name>A0ABY0QZP0_9FLAO</name>
<organism evidence="2 3">
    <name type="scientific">Chryseobacterium taihuense</name>
    <dbReference type="NCBI Taxonomy" id="1141221"/>
    <lineage>
        <taxon>Bacteria</taxon>
        <taxon>Pseudomonadati</taxon>
        <taxon>Bacteroidota</taxon>
        <taxon>Flavobacteriia</taxon>
        <taxon>Flavobacteriales</taxon>
        <taxon>Weeksellaceae</taxon>
        <taxon>Chryseobacterium group</taxon>
        <taxon>Chryseobacterium</taxon>
    </lineage>
</organism>
<proteinExistence type="predicted"/>
<dbReference type="RefSeq" id="WP_089744981.1">
    <property type="nucleotide sequence ID" value="NZ_FNHD01000015.1"/>
</dbReference>
<dbReference type="Proteomes" id="UP000199242">
    <property type="component" value="Unassembled WGS sequence"/>
</dbReference>
<gene>
    <name evidence="2" type="ORF">SAMN05216273_11547</name>
</gene>